<comment type="caution">
    <text evidence="5">The sequence shown here is derived from an EMBL/GenBank/DDBJ whole genome shotgun (WGS) entry which is preliminary data.</text>
</comment>
<feature type="coiled-coil region" evidence="1">
    <location>
        <begin position="142"/>
        <end position="169"/>
    </location>
</feature>
<dbReference type="AlphaFoldDB" id="A0A9D9HFW8"/>
<feature type="transmembrane region" description="Helical" evidence="3">
    <location>
        <begin position="122"/>
        <end position="143"/>
    </location>
</feature>
<dbReference type="GO" id="GO:0000155">
    <property type="term" value="F:phosphorelay sensor kinase activity"/>
    <property type="evidence" value="ECO:0007669"/>
    <property type="project" value="InterPro"/>
</dbReference>
<evidence type="ECO:0000259" key="4">
    <source>
        <dbReference type="Pfam" id="PF06580"/>
    </source>
</evidence>
<reference evidence="5" key="1">
    <citation type="submission" date="2020-10" db="EMBL/GenBank/DDBJ databases">
        <authorList>
            <person name="Gilroy R."/>
        </authorList>
    </citation>
    <scope>NUCLEOTIDE SEQUENCE</scope>
    <source>
        <strain evidence="5">20514</strain>
    </source>
</reference>
<keyword evidence="3" id="KW-0472">Membrane</keyword>
<organism evidence="5 6">
    <name type="scientific">Candidatus Cryptobacteroides merdigallinarum</name>
    <dbReference type="NCBI Taxonomy" id="2840770"/>
    <lineage>
        <taxon>Bacteria</taxon>
        <taxon>Pseudomonadati</taxon>
        <taxon>Bacteroidota</taxon>
        <taxon>Bacteroidia</taxon>
        <taxon>Bacteroidales</taxon>
        <taxon>Candidatus Cryptobacteroides</taxon>
    </lineage>
</organism>
<dbReference type="InterPro" id="IPR010559">
    <property type="entry name" value="Sig_transdc_His_kin_internal"/>
</dbReference>
<dbReference type="PANTHER" id="PTHR34220:SF7">
    <property type="entry name" value="SENSOR HISTIDINE KINASE YPDA"/>
    <property type="match status" value="1"/>
</dbReference>
<evidence type="ECO:0000256" key="1">
    <source>
        <dbReference type="SAM" id="Coils"/>
    </source>
</evidence>
<evidence type="ECO:0000313" key="6">
    <source>
        <dbReference type="Proteomes" id="UP000810252"/>
    </source>
</evidence>
<keyword evidence="3" id="KW-1133">Transmembrane helix</keyword>
<keyword evidence="3" id="KW-0812">Transmembrane</keyword>
<dbReference type="Pfam" id="PF06580">
    <property type="entry name" value="His_kinase"/>
    <property type="match status" value="1"/>
</dbReference>
<accession>A0A9D9HFW8</accession>
<keyword evidence="5" id="KW-0808">Transferase</keyword>
<dbReference type="Proteomes" id="UP000810252">
    <property type="component" value="Unassembled WGS sequence"/>
</dbReference>
<feature type="region of interest" description="Disordered" evidence="2">
    <location>
        <begin position="347"/>
        <end position="370"/>
    </location>
</feature>
<reference evidence="5" key="2">
    <citation type="journal article" date="2021" name="PeerJ">
        <title>Extensive microbial diversity within the chicken gut microbiome revealed by metagenomics and culture.</title>
        <authorList>
            <person name="Gilroy R."/>
            <person name="Ravi A."/>
            <person name="Getino M."/>
            <person name="Pursley I."/>
            <person name="Horton D.L."/>
            <person name="Alikhan N.F."/>
            <person name="Baker D."/>
            <person name="Gharbi K."/>
            <person name="Hall N."/>
            <person name="Watson M."/>
            <person name="Adriaenssens E.M."/>
            <person name="Foster-Nyarko E."/>
            <person name="Jarju S."/>
            <person name="Secka A."/>
            <person name="Antonio M."/>
            <person name="Oren A."/>
            <person name="Chaudhuri R.R."/>
            <person name="La Ragione R."/>
            <person name="Hildebrand F."/>
            <person name="Pallen M.J."/>
        </authorList>
    </citation>
    <scope>NUCLEOTIDE SEQUENCE</scope>
    <source>
        <strain evidence="5">20514</strain>
    </source>
</reference>
<keyword evidence="1" id="KW-0175">Coiled coil</keyword>
<proteinExistence type="predicted"/>
<dbReference type="SUPFAM" id="SSF55874">
    <property type="entry name" value="ATPase domain of HSP90 chaperone/DNA topoisomerase II/histidine kinase"/>
    <property type="match status" value="1"/>
</dbReference>
<dbReference type="GO" id="GO:0016020">
    <property type="term" value="C:membrane"/>
    <property type="evidence" value="ECO:0007669"/>
    <property type="project" value="InterPro"/>
</dbReference>
<feature type="transmembrane region" description="Helical" evidence="3">
    <location>
        <begin position="7"/>
        <end position="28"/>
    </location>
</feature>
<dbReference type="InterPro" id="IPR050640">
    <property type="entry name" value="Bact_2-comp_sensor_kinase"/>
</dbReference>
<gene>
    <name evidence="5" type="ORF">IAC29_08120</name>
</gene>
<feature type="transmembrane region" description="Helical" evidence="3">
    <location>
        <begin position="34"/>
        <end position="53"/>
    </location>
</feature>
<feature type="domain" description="Signal transduction histidine kinase internal region" evidence="4">
    <location>
        <begin position="159"/>
        <end position="236"/>
    </location>
</feature>
<dbReference type="Gene3D" id="3.30.565.10">
    <property type="entry name" value="Histidine kinase-like ATPase, C-terminal domain"/>
    <property type="match status" value="1"/>
</dbReference>
<sequence>MNNRNLPLYIDIIFCVVLLPAMIMLLPIERWLTYHTGFVLLLVGWLYVVYVLNRKLTIPLVFRKRRYLAALLLIVLTVIVTYFLSKYRMHGGGEGPVEFFRQRRPPEFHRQPFKLRLHEQGVWFLFLVVTTFSIAVGLLTELYRQMLEKKELEQEKSRAELALYKAQINPHFLFNTLNTLYGLVVTHSPKAEQAFVQFTDMMKYLYSNGTADFIPVSEEVDYIRQYIGLQKLRLNEHTEVVLDVDIPDAEAVIAPMLLITFVENAFKYGVSSHMDSSIYIAVSSADGNIVFRARNRIFRESLQKKGDGIGILNCRKRLALIYPGRHTLEISDDGEYFDVHLSIRTHPDRGPAKSAAGIPPAGRRKPQSRL</sequence>
<evidence type="ECO:0000256" key="3">
    <source>
        <dbReference type="SAM" id="Phobius"/>
    </source>
</evidence>
<protein>
    <submittedName>
        <fullName evidence="5">Histidine kinase</fullName>
    </submittedName>
</protein>
<dbReference type="EMBL" id="JADIMQ010000114">
    <property type="protein sequence ID" value="MBO8449219.1"/>
    <property type="molecule type" value="Genomic_DNA"/>
</dbReference>
<feature type="transmembrane region" description="Helical" evidence="3">
    <location>
        <begin position="65"/>
        <end position="84"/>
    </location>
</feature>
<dbReference type="PANTHER" id="PTHR34220">
    <property type="entry name" value="SENSOR HISTIDINE KINASE YPDA"/>
    <property type="match status" value="1"/>
</dbReference>
<dbReference type="InterPro" id="IPR036890">
    <property type="entry name" value="HATPase_C_sf"/>
</dbReference>
<name>A0A9D9HFW8_9BACT</name>
<evidence type="ECO:0000256" key="2">
    <source>
        <dbReference type="SAM" id="MobiDB-lite"/>
    </source>
</evidence>
<evidence type="ECO:0000313" key="5">
    <source>
        <dbReference type="EMBL" id="MBO8449219.1"/>
    </source>
</evidence>
<keyword evidence="5" id="KW-0418">Kinase</keyword>